<keyword evidence="4" id="KW-1185">Reference proteome</keyword>
<feature type="domain" description="Isochorismatase-like" evidence="2">
    <location>
        <begin position="14"/>
        <end position="196"/>
    </location>
</feature>
<dbReference type="InterPro" id="IPR050272">
    <property type="entry name" value="Isochorismatase-like_hydrls"/>
</dbReference>
<dbReference type="Pfam" id="PF00857">
    <property type="entry name" value="Isochorismatase"/>
    <property type="match status" value="1"/>
</dbReference>
<organism evidence="3 4">
    <name type="scientific">Acinetobacter puyangensis</name>
    <dbReference type="NCBI Taxonomy" id="1096779"/>
    <lineage>
        <taxon>Bacteria</taxon>
        <taxon>Pseudomonadati</taxon>
        <taxon>Pseudomonadota</taxon>
        <taxon>Gammaproteobacteria</taxon>
        <taxon>Moraxellales</taxon>
        <taxon>Moraxellaceae</taxon>
        <taxon>Acinetobacter</taxon>
    </lineage>
</organism>
<sequence length="220" mass="24737">MSENLHDWIDPSSTALCIIDVQYDFASPDGAMSQYDVEMKSIYPAIENMKRLREAANKIGMPVIFIGLQTSPKTDSIPWKQRMMRCGQDPDKAYAVCRKDTIGESFYEILPSDRDIIFYKPKYSAFADTHFAELLRSKGIDTLITCGLTTECCVDSTVRDAAQLDFSVFLVNDACAAYRQDYHDVSLAVLAESFSINFDTHAMIAALSKYETSDKGVHYV</sequence>
<dbReference type="Gene3D" id="3.40.50.850">
    <property type="entry name" value="Isochorismatase-like"/>
    <property type="match status" value="1"/>
</dbReference>
<dbReference type="Proteomes" id="UP000219042">
    <property type="component" value="Unassembled WGS sequence"/>
</dbReference>
<dbReference type="InterPro" id="IPR036380">
    <property type="entry name" value="Isochorismatase-like_sf"/>
</dbReference>
<accession>A0A240EDD7</accession>
<dbReference type="RefSeq" id="WP_097079939.1">
    <property type="nucleotide sequence ID" value="NZ_BAABHT010000014.1"/>
</dbReference>
<dbReference type="GO" id="GO:0016787">
    <property type="term" value="F:hydrolase activity"/>
    <property type="evidence" value="ECO:0007669"/>
    <property type="project" value="UniProtKB-KW"/>
</dbReference>
<evidence type="ECO:0000313" key="3">
    <source>
        <dbReference type="EMBL" id="SNX46189.1"/>
    </source>
</evidence>
<name>A0A240EDD7_9GAMM</name>
<proteinExistence type="predicted"/>
<dbReference type="AlphaFoldDB" id="A0A240EDD7"/>
<reference evidence="4" key="1">
    <citation type="submission" date="2016-09" db="EMBL/GenBank/DDBJ databases">
        <authorList>
            <person name="Varghese N."/>
            <person name="Submissions S."/>
        </authorList>
    </citation>
    <scope>NUCLEOTIDE SEQUENCE [LARGE SCALE GENOMIC DNA]</scope>
    <source>
        <strain evidence="4">ANC 4466</strain>
    </source>
</reference>
<gene>
    <name evidence="3" type="ORF">SAMN05421731_10917</name>
</gene>
<dbReference type="CDD" id="cd00431">
    <property type="entry name" value="cysteine_hydrolases"/>
    <property type="match status" value="1"/>
</dbReference>
<evidence type="ECO:0000256" key="1">
    <source>
        <dbReference type="ARBA" id="ARBA00022801"/>
    </source>
</evidence>
<dbReference type="PANTHER" id="PTHR43540">
    <property type="entry name" value="PEROXYUREIDOACRYLATE/UREIDOACRYLATE AMIDOHYDROLASE-RELATED"/>
    <property type="match status" value="1"/>
</dbReference>
<dbReference type="EMBL" id="OANT01000009">
    <property type="protein sequence ID" value="SNX46189.1"/>
    <property type="molecule type" value="Genomic_DNA"/>
</dbReference>
<dbReference type="InterPro" id="IPR000868">
    <property type="entry name" value="Isochorismatase-like_dom"/>
</dbReference>
<dbReference type="OrthoDB" id="9807387at2"/>
<dbReference type="SUPFAM" id="SSF52499">
    <property type="entry name" value="Isochorismatase-like hydrolases"/>
    <property type="match status" value="1"/>
</dbReference>
<evidence type="ECO:0000313" key="4">
    <source>
        <dbReference type="Proteomes" id="UP000219042"/>
    </source>
</evidence>
<keyword evidence="1 3" id="KW-0378">Hydrolase</keyword>
<evidence type="ECO:0000259" key="2">
    <source>
        <dbReference type="Pfam" id="PF00857"/>
    </source>
</evidence>
<protein>
    <submittedName>
        <fullName evidence="3">Ureidoacrylate peracid hydrolase</fullName>
    </submittedName>
</protein>